<dbReference type="FunFam" id="3.40.1280.10:FF:000002">
    <property type="entry name" value="Peptidylprolyl isomerase"/>
    <property type="match status" value="1"/>
</dbReference>
<evidence type="ECO:0000313" key="10">
    <source>
        <dbReference type="Proteomes" id="UP000198817"/>
    </source>
</evidence>
<dbReference type="InterPro" id="IPR001537">
    <property type="entry name" value="SpoU_MeTrfase"/>
</dbReference>
<dbReference type="InterPro" id="IPR016914">
    <property type="entry name" value="TrmL"/>
</dbReference>
<evidence type="ECO:0000259" key="8">
    <source>
        <dbReference type="Pfam" id="PF00588"/>
    </source>
</evidence>
<accession>A0A1I7F0K1</accession>
<evidence type="ECO:0000313" key="9">
    <source>
        <dbReference type="EMBL" id="SFU29743.1"/>
    </source>
</evidence>
<feature type="domain" description="tRNA/rRNA methyltransferase SpoU type" evidence="8">
    <location>
        <begin position="3"/>
        <end position="144"/>
    </location>
</feature>
<feature type="binding site" evidence="6 7">
    <location>
        <position position="132"/>
    </location>
    <ligand>
        <name>S-adenosyl-L-methionine</name>
        <dbReference type="ChEBI" id="CHEBI:59789"/>
    </ligand>
</feature>
<feature type="binding site" evidence="6 7">
    <location>
        <position position="101"/>
    </location>
    <ligand>
        <name>S-adenosyl-L-methionine</name>
        <dbReference type="ChEBI" id="CHEBI:59789"/>
    </ligand>
</feature>
<evidence type="ECO:0000256" key="7">
    <source>
        <dbReference type="PIRSR" id="PIRSR029256-1"/>
    </source>
</evidence>
<gene>
    <name evidence="9" type="ORF">SAMN05216508_101166</name>
</gene>
<proteinExistence type="inferred from homology"/>
<dbReference type="SUPFAM" id="SSF75217">
    <property type="entry name" value="alpha/beta knot"/>
    <property type="match status" value="1"/>
</dbReference>
<dbReference type="EC" id="2.1.1.207" evidence="6"/>
<reference evidence="9 10" key="1">
    <citation type="submission" date="2016-10" db="EMBL/GenBank/DDBJ databases">
        <authorList>
            <person name="de Groot N.N."/>
        </authorList>
    </citation>
    <scope>NUCLEOTIDE SEQUENCE [LARGE SCALE GENOMIC DNA]</scope>
    <source>
        <strain evidence="9 10">KHGC13</strain>
    </source>
</reference>
<comment type="function">
    <text evidence="6">Could methylate the ribose at the nucleotide 34 wobble position in tRNA.</text>
</comment>
<keyword evidence="3 6" id="KW-0808">Transferase</keyword>
<dbReference type="STRING" id="155865.SAMN05216515_10523"/>
<comment type="catalytic activity">
    <reaction evidence="6">
        <text>5-carboxymethylaminomethyluridine(34) in tRNA(Leu) + S-adenosyl-L-methionine = 5-carboxymethylaminomethyl-2'-O-methyluridine(34) in tRNA(Leu) + S-adenosyl-L-homocysteine + H(+)</text>
        <dbReference type="Rhea" id="RHEA:43088"/>
        <dbReference type="Rhea" id="RHEA-COMP:10333"/>
        <dbReference type="Rhea" id="RHEA-COMP:10334"/>
        <dbReference type="ChEBI" id="CHEBI:15378"/>
        <dbReference type="ChEBI" id="CHEBI:57856"/>
        <dbReference type="ChEBI" id="CHEBI:59789"/>
        <dbReference type="ChEBI" id="CHEBI:74508"/>
        <dbReference type="ChEBI" id="CHEBI:74511"/>
        <dbReference type="EC" id="2.1.1.207"/>
    </reaction>
</comment>
<evidence type="ECO:0000256" key="6">
    <source>
        <dbReference type="HAMAP-Rule" id="MF_01885"/>
    </source>
</evidence>
<dbReference type="GO" id="GO:0003723">
    <property type="term" value="F:RNA binding"/>
    <property type="evidence" value="ECO:0007669"/>
    <property type="project" value="InterPro"/>
</dbReference>
<evidence type="ECO:0000256" key="5">
    <source>
        <dbReference type="ARBA" id="ARBA00022694"/>
    </source>
</evidence>
<name>A0A1I7F0K1_9FIRM</name>
<dbReference type="OrthoDB" id="9789043at2"/>
<evidence type="ECO:0000256" key="2">
    <source>
        <dbReference type="ARBA" id="ARBA00022603"/>
    </source>
</evidence>
<comment type="subcellular location">
    <subcellularLocation>
        <location evidence="6">Cytoplasm</location>
    </subcellularLocation>
</comment>
<comment type="similarity">
    <text evidence="6">Belongs to the class IV-like SAM-binding methyltransferase superfamily. RNA methyltransferase TrmH family. TrmL subfamily.</text>
</comment>
<dbReference type="InterPro" id="IPR029026">
    <property type="entry name" value="tRNA_m1G_MTases_N"/>
</dbReference>
<dbReference type="GO" id="GO:0141098">
    <property type="term" value="F:tRNA (cytidine(34)-2'-O)-methyltransferase activity"/>
    <property type="evidence" value="ECO:0007669"/>
    <property type="project" value="RHEA"/>
</dbReference>
<sequence length="156" mass="18117">MALHIVFVEPEIPPNTGNIARTCAATDSVLHLVKPLGFRIDDRAVRRAGLDYWPFVKLEVHESLDAFMEQYRDRQMYFVTTKGSRYYTEVTYHDEDMLLFGRETRGLPRELIDAHREDSIRIPMSRDTRLRSFNLANSANIVLFEALRQLGFPGLK</sequence>
<dbReference type="GO" id="GO:0002130">
    <property type="term" value="P:wobble position ribose methylation"/>
    <property type="evidence" value="ECO:0007669"/>
    <property type="project" value="TreeGrafter"/>
</dbReference>
<dbReference type="InterPro" id="IPR029028">
    <property type="entry name" value="Alpha/beta_knot_MTases"/>
</dbReference>
<dbReference type="AlphaFoldDB" id="A0A1I7F0K1"/>
<evidence type="ECO:0000256" key="4">
    <source>
        <dbReference type="ARBA" id="ARBA00022691"/>
    </source>
</evidence>
<dbReference type="GO" id="GO:0005737">
    <property type="term" value="C:cytoplasm"/>
    <property type="evidence" value="ECO:0007669"/>
    <property type="project" value="UniProtKB-SubCell"/>
</dbReference>
<organism evidence="9 10">
    <name type="scientific">Eubacterium pyruvativorans</name>
    <dbReference type="NCBI Taxonomy" id="155865"/>
    <lineage>
        <taxon>Bacteria</taxon>
        <taxon>Bacillati</taxon>
        <taxon>Bacillota</taxon>
        <taxon>Clostridia</taxon>
        <taxon>Eubacteriales</taxon>
        <taxon>Eubacteriaceae</taxon>
        <taxon>Eubacterium</taxon>
    </lineage>
</organism>
<dbReference type="GO" id="GO:0141102">
    <property type="term" value="F:tRNA (5-carboxymethylaminomethyluridine(34)-2'-O)-methyltransferase activity"/>
    <property type="evidence" value="ECO:0007669"/>
    <property type="project" value="RHEA"/>
</dbReference>
<dbReference type="NCBIfam" id="TIGR00185">
    <property type="entry name" value="tRNA_yibK_trmL"/>
    <property type="match status" value="1"/>
</dbReference>
<protein>
    <recommendedName>
        <fullName evidence="6">Putative tRNA (cytidine(34)-2'-O)-methyltransferase</fullName>
        <ecNumber evidence="6">2.1.1.207</ecNumber>
    </recommendedName>
    <alternativeName>
        <fullName evidence="6">tRNA (cytidine/uridine-2'-O-)-methyltransferase</fullName>
    </alternativeName>
</protein>
<keyword evidence="5 6" id="KW-0819">tRNA processing</keyword>
<dbReference type="PANTHER" id="PTHR42971:SF1">
    <property type="entry name" value="TRNA (CYTIDINE(34)-2'-O)-METHYLTRANSFERASE"/>
    <property type="match status" value="1"/>
</dbReference>
<keyword evidence="4 6" id="KW-0949">S-adenosyl-L-methionine</keyword>
<dbReference type="RefSeq" id="WP_090469329.1">
    <property type="nucleotide sequence ID" value="NZ_CACWQI010000001.1"/>
</dbReference>
<evidence type="ECO:0000256" key="3">
    <source>
        <dbReference type="ARBA" id="ARBA00022679"/>
    </source>
</evidence>
<dbReference type="Proteomes" id="UP000198817">
    <property type="component" value="Unassembled WGS sequence"/>
</dbReference>
<keyword evidence="2 6" id="KW-0489">Methyltransferase</keyword>
<dbReference type="PANTHER" id="PTHR42971">
    <property type="entry name" value="TRNA (CYTIDINE(34)-2'-O)-METHYLTRANSFERASE"/>
    <property type="match status" value="1"/>
</dbReference>
<dbReference type="PIRSF" id="PIRSF029256">
    <property type="entry name" value="SpoU_TrmH_prd"/>
    <property type="match status" value="1"/>
</dbReference>
<dbReference type="CDD" id="cd18094">
    <property type="entry name" value="SpoU-like_TrmL"/>
    <property type="match status" value="1"/>
</dbReference>
<dbReference type="EMBL" id="FPBT01000001">
    <property type="protein sequence ID" value="SFU29743.1"/>
    <property type="molecule type" value="Genomic_DNA"/>
</dbReference>
<dbReference type="GO" id="GO:0042802">
    <property type="term" value="F:identical protein binding"/>
    <property type="evidence" value="ECO:0007669"/>
    <property type="project" value="UniProtKB-ARBA"/>
</dbReference>
<evidence type="ECO:0000256" key="1">
    <source>
        <dbReference type="ARBA" id="ARBA00022490"/>
    </source>
</evidence>
<dbReference type="Gene3D" id="3.40.1280.10">
    <property type="match status" value="1"/>
</dbReference>
<keyword evidence="10" id="KW-1185">Reference proteome</keyword>
<dbReference type="Pfam" id="PF00588">
    <property type="entry name" value="SpoU_methylase"/>
    <property type="match status" value="1"/>
</dbReference>
<feature type="binding site" evidence="6 7">
    <location>
        <position position="122"/>
    </location>
    <ligand>
        <name>S-adenosyl-L-methionine</name>
        <dbReference type="ChEBI" id="CHEBI:59789"/>
    </ligand>
</feature>
<comment type="catalytic activity">
    <reaction evidence="6">
        <text>cytidine(34) in tRNA + S-adenosyl-L-methionine = 2'-O-methylcytidine(34) in tRNA + S-adenosyl-L-homocysteine + H(+)</text>
        <dbReference type="Rhea" id="RHEA:43084"/>
        <dbReference type="Rhea" id="RHEA-COMP:10331"/>
        <dbReference type="Rhea" id="RHEA-COMP:10332"/>
        <dbReference type="ChEBI" id="CHEBI:15378"/>
        <dbReference type="ChEBI" id="CHEBI:57856"/>
        <dbReference type="ChEBI" id="CHEBI:59789"/>
        <dbReference type="ChEBI" id="CHEBI:74495"/>
        <dbReference type="ChEBI" id="CHEBI:82748"/>
        <dbReference type="EC" id="2.1.1.207"/>
    </reaction>
</comment>
<dbReference type="HAMAP" id="MF_01885">
    <property type="entry name" value="tRNA_methyltr_TrmL"/>
    <property type="match status" value="1"/>
</dbReference>
<feature type="binding site" evidence="6 7">
    <location>
        <position position="79"/>
    </location>
    <ligand>
        <name>S-adenosyl-L-methionine</name>
        <dbReference type="ChEBI" id="CHEBI:59789"/>
    </ligand>
</feature>
<keyword evidence="1 6" id="KW-0963">Cytoplasm</keyword>